<reference evidence="1" key="1">
    <citation type="submission" date="2021-06" db="EMBL/GenBank/DDBJ databases">
        <authorList>
            <person name="Kallberg Y."/>
            <person name="Tangrot J."/>
            <person name="Rosling A."/>
        </authorList>
    </citation>
    <scope>NUCLEOTIDE SEQUENCE</scope>
    <source>
        <strain evidence="1">FL966</strain>
    </source>
</reference>
<dbReference type="Proteomes" id="UP000789759">
    <property type="component" value="Unassembled WGS sequence"/>
</dbReference>
<keyword evidence="2" id="KW-1185">Reference proteome</keyword>
<proteinExistence type="predicted"/>
<gene>
    <name evidence="1" type="ORF">CPELLU_LOCUS14011</name>
</gene>
<accession>A0A9N9IKF6</accession>
<dbReference type="AlphaFoldDB" id="A0A9N9IKF6"/>
<evidence type="ECO:0000313" key="2">
    <source>
        <dbReference type="Proteomes" id="UP000789759"/>
    </source>
</evidence>
<evidence type="ECO:0000313" key="1">
    <source>
        <dbReference type="EMBL" id="CAG8739625.1"/>
    </source>
</evidence>
<sequence>DGKKIIECEFLECKVNKSVQICTEAKVCEFVSNKLKEIQHIEVNKSIDFYKLN</sequence>
<protein>
    <submittedName>
        <fullName evidence="1">24907_t:CDS:1</fullName>
    </submittedName>
</protein>
<dbReference type="OrthoDB" id="2446407at2759"/>
<feature type="non-terminal residue" evidence="1">
    <location>
        <position position="1"/>
    </location>
</feature>
<dbReference type="EMBL" id="CAJVQA010015853">
    <property type="protein sequence ID" value="CAG8739625.1"/>
    <property type="molecule type" value="Genomic_DNA"/>
</dbReference>
<comment type="caution">
    <text evidence="1">The sequence shown here is derived from an EMBL/GenBank/DDBJ whole genome shotgun (WGS) entry which is preliminary data.</text>
</comment>
<organism evidence="1 2">
    <name type="scientific">Cetraspora pellucida</name>
    <dbReference type="NCBI Taxonomy" id="1433469"/>
    <lineage>
        <taxon>Eukaryota</taxon>
        <taxon>Fungi</taxon>
        <taxon>Fungi incertae sedis</taxon>
        <taxon>Mucoromycota</taxon>
        <taxon>Glomeromycotina</taxon>
        <taxon>Glomeromycetes</taxon>
        <taxon>Diversisporales</taxon>
        <taxon>Gigasporaceae</taxon>
        <taxon>Cetraspora</taxon>
    </lineage>
</organism>
<name>A0A9N9IKF6_9GLOM</name>